<organism evidence="7 8">
    <name type="scientific">Halorutilus salinus</name>
    <dbReference type="NCBI Taxonomy" id="2487751"/>
    <lineage>
        <taxon>Archaea</taxon>
        <taxon>Methanobacteriati</taxon>
        <taxon>Methanobacteriota</taxon>
        <taxon>Stenosarchaea group</taxon>
        <taxon>Halobacteria</taxon>
        <taxon>Halorutilales</taxon>
        <taxon>Halorutilaceae</taxon>
        <taxon>Halorutilus</taxon>
    </lineage>
</organism>
<dbReference type="EMBL" id="RKLV01000011">
    <property type="protein sequence ID" value="MCX2819737.1"/>
    <property type="molecule type" value="Genomic_DNA"/>
</dbReference>
<dbReference type="EC" id="3.1.21.4" evidence="6"/>
<evidence type="ECO:0000256" key="6">
    <source>
        <dbReference type="ARBA" id="ARBA00093790"/>
    </source>
</evidence>
<evidence type="ECO:0000256" key="5">
    <source>
        <dbReference type="ARBA" id="ARBA00093760"/>
    </source>
</evidence>
<dbReference type="GO" id="GO:0003677">
    <property type="term" value="F:DNA binding"/>
    <property type="evidence" value="ECO:0007669"/>
    <property type="project" value="InterPro"/>
</dbReference>
<name>A0A9Q4C610_9EURY</name>
<evidence type="ECO:0000256" key="2">
    <source>
        <dbReference type="ARBA" id="ARBA00022747"/>
    </source>
</evidence>
<dbReference type="GO" id="GO:0009036">
    <property type="term" value="F:type II site-specific deoxyribonuclease activity"/>
    <property type="evidence" value="ECO:0007669"/>
    <property type="project" value="InterPro"/>
</dbReference>
<evidence type="ECO:0000256" key="4">
    <source>
        <dbReference type="ARBA" id="ARBA00022801"/>
    </source>
</evidence>
<keyword evidence="3 7" id="KW-0255">Endonuclease</keyword>
<comment type="catalytic activity">
    <reaction evidence="5">
        <text>Endonucleolytic cleavage of DNA to give specific double-stranded fragments with terminal 5'-phosphates.</text>
        <dbReference type="EC" id="3.1.21.4"/>
    </reaction>
</comment>
<keyword evidence="2" id="KW-0680">Restriction system</keyword>
<comment type="caution">
    <text evidence="7">The sequence shown here is derived from an EMBL/GenBank/DDBJ whole genome shotgun (WGS) entry which is preliminary data.</text>
</comment>
<dbReference type="Proteomes" id="UP001149411">
    <property type="component" value="Unassembled WGS sequence"/>
</dbReference>
<reference evidence="7" key="1">
    <citation type="submission" date="2022-09" db="EMBL/GenBank/DDBJ databases">
        <title>Haloadaptaus new haloarchaeum isolated from saline soil.</title>
        <authorList>
            <person name="Duran-Viseras A."/>
            <person name="Sanchez-Porro C."/>
            <person name="Ventosa A."/>
        </authorList>
    </citation>
    <scope>NUCLEOTIDE SEQUENCE</scope>
    <source>
        <strain evidence="7">F3-133</strain>
    </source>
</reference>
<evidence type="ECO:0000313" key="7">
    <source>
        <dbReference type="EMBL" id="MCX2819737.1"/>
    </source>
</evidence>
<accession>A0A9Q4C610</accession>
<keyword evidence="1" id="KW-0540">Nuclease</keyword>
<dbReference type="GO" id="GO:0009307">
    <property type="term" value="P:DNA restriction-modification system"/>
    <property type="evidence" value="ECO:0007669"/>
    <property type="project" value="InterPro"/>
</dbReference>
<keyword evidence="8" id="KW-1185">Reference proteome</keyword>
<sequence>MKEEKDEEFDYIGGCTLDDKTKRELKKVTDDFFERPIEKAENFDWEEFKRNETFKAIMMPSELFWILANFERSFTQKLGEQMYEKFAKAVANANDDIGDAETQYELIGKRLTNEQENIIEDIISGLDNRDRDPDWEKEKKEVKEVSLDKPTKSTGKITWDLWIKDFSNGRPLAVEIKTPKPNKDQSMESKRQMLKTVAVYEHEDEPCPIVRFVFPFNPYGDLADYGHWPPQSIFNVTEGDGMLVGKEFWDSIGGEGTREGLYNFLLEESGDNIEKLERLAGDSEL</sequence>
<dbReference type="RefSeq" id="WP_266088276.1">
    <property type="nucleotide sequence ID" value="NZ_RKLV01000011.1"/>
</dbReference>
<dbReference type="AlphaFoldDB" id="A0A9Q4C610"/>
<evidence type="ECO:0000313" key="8">
    <source>
        <dbReference type="Proteomes" id="UP001149411"/>
    </source>
</evidence>
<evidence type="ECO:0000256" key="1">
    <source>
        <dbReference type="ARBA" id="ARBA00022722"/>
    </source>
</evidence>
<dbReference type="Pfam" id="PF09520">
    <property type="entry name" value="RE_TdeIII"/>
    <property type="match status" value="1"/>
</dbReference>
<evidence type="ECO:0000256" key="3">
    <source>
        <dbReference type="ARBA" id="ARBA00022759"/>
    </source>
</evidence>
<dbReference type="InterPro" id="IPR019045">
    <property type="entry name" value="Restrct_endonuc_II_HinfI"/>
</dbReference>
<protein>
    <recommendedName>
        <fullName evidence="6">type II site-specific deoxyribonuclease</fullName>
        <ecNumber evidence="6">3.1.21.4</ecNumber>
    </recommendedName>
</protein>
<proteinExistence type="predicted"/>
<gene>
    <name evidence="7" type="ORF">EGH25_10295</name>
</gene>
<keyword evidence="4 7" id="KW-0378">Hydrolase</keyword>